<evidence type="ECO:0000313" key="1">
    <source>
        <dbReference type="EMBL" id="PNF66273.1"/>
    </source>
</evidence>
<dbReference type="Proteomes" id="UP000236063">
    <property type="component" value="Unassembled WGS sequence"/>
</dbReference>
<dbReference type="EMBL" id="POUR01000002">
    <property type="protein sequence ID" value="PNF66273.1"/>
    <property type="molecule type" value="Genomic_DNA"/>
</dbReference>
<sequence>MMIIIQHKLLTTSPEIRKKVKSEPALILTGLCQNSEWKKVESHLQTLHDLLTKWIRTGDENPPSEYQSQDYK</sequence>
<accession>A0ABX4VG32</accession>
<evidence type="ECO:0000313" key="2">
    <source>
        <dbReference type="Proteomes" id="UP000236063"/>
    </source>
</evidence>
<organism evidence="1 2">
    <name type="scientific">Enterobacter bugandensis</name>
    <dbReference type="NCBI Taxonomy" id="881260"/>
    <lineage>
        <taxon>Bacteria</taxon>
        <taxon>Pseudomonadati</taxon>
        <taxon>Pseudomonadota</taxon>
        <taxon>Gammaproteobacteria</taxon>
        <taxon>Enterobacterales</taxon>
        <taxon>Enterobacteriaceae</taxon>
        <taxon>Enterobacter</taxon>
    </lineage>
</organism>
<name>A0ABX4VG32_9ENTR</name>
<comment type="caution">
    <text evidence="1">The sequence shown here is derived from an EMBL/GenBank/DDBJ whole genome shotgun (WGS) entry which is preliminary data.</text>
</comment>
<reference evidence="1 2" key="1">
    <citation type="submission" date="2018-01" db="EMBL/GenBank/DDBJ databases">
        <title>Multi-drug resistant Enterobacter species isolated from the International Space Station and comparative genomic analyses with human pathogenic strains.</title>
        <authorList>
            <person name="Singh N.K."/>
            <person name="Bezdan D."/>
            <person name="McIntyre A."/>
            <person name="Sielaff A.C."/>
            <person name="Wheeler K."/>
            <person name="Mason C."/>
            <person name="Venkateswaran K."/>
        </authorList>
    </citation>
    <scope>NUCLEOTIDE SEQUENCE [LARGE SCALE GENOMIC DNA]</scope>
    <source>
        <strain evidence="1 2">IF2SW-P2</strain>
    </source>
</reference>
<protein>
    <submittedName>
        <fullName evidence="1">Uncharacterized protein</fullName>
    </submittedName>
</protein>
<keyword evidence="2" id="KW-1185">Reference proteome</keyword>
<proteinExistence type="predicted"/>
<gene>
    <name evidence="1" type="ORF">C1167_23565</name>
</gene>